<organism evidence="1 2">
    <name type="scientific">Thelohanellus kitauei</name>
    <name type="common">Myxosporean</name>
    <dbReference type="NCBI Taxonomy" id="669202"/>
    <lineage>
        <taxon>Eukaryota</taxon>
        <taxon>Metazoa</taxon>
        <taxon>Cnidaria</taxon>
        <taxon>Myxozoa</taxon>
        <taxon>Myxosporea</taxon>
        <taxon>Bivalvulida</taxon>
        <taxon>Platysporina</taxon>
        <taxon>Myxobolidae</taxon>
        <taxon>Thelohanellus</taxon>
    </lineage>
</organism>
<sequence length="132" mass="14878">MMFVETGIPRIASTFSGDSLKTSLDEICPRHKISSLRNPHLLNLHKFSYGLAVMLQKLISSLKVTKFGMPPNRDVRYLSKIAGALAISKRSFFYIGKVQKAYLHPLITLNRPIMEFGNAPHLGQSLKYLFVV</sequence>
<reference evidence="1 2" key="1">
    <citation type="journal article" date="2014" name="Genome Biol. Evol.">
        <title>The genome of the myxosporean Thelohanellus kitauei shows adaptations to nutrient acquisition within its fish host.</title>
        <authorList>
            <person name="Yang Y."/>
            <person name="Xiong J."/>
            <person name="Zhou Z."/>
            <person name="Huo F."/>
            <person name="Miao W."/>
            <person name="Ran C."/>
            <person name="Liu Y."/>
            <person name="Zhang J."/>
            <person name="Feng J."/>
            <person name="Wang M."/>
            <person name="Wang M."/>
            <person name="Wang L."/>
            <person name="Yao B."/>
        </authorList>
    </citation>
    <scope>NUCLEOTIDE SEQUENCE [LARGE SCALE GENOMIC DNA]</scope>
    <source>
        <strain evidence="1">Wuqing</strain>
    </source>
</reference>
<evidence type="ECO:0000313" key="1">
    <source>
        <dbReference type="EMBL" id="KII72846.1"/>
    </source>
</evidence>
<dbReference type="AlphaFoldDB" id="A0A0C2MZR3"/>
<name>A0A0C2MZR3_THEKT</name>
<proteinExistence type="predicted"/>
<accession>A0A0C2MZR3</accession>
<keyword evidence="2" id="KW-1185">Reference proteome</keyword>
<gene>
    <name evidence="1" type="ORF">RF11_04804</name>
</gene>
<comment type="caution">
    <text evidence="1">The sequence shown here is derived from an EMBL/GenBank/DDBJ whole genome shotgun (WGS) entry which is preliminary data.</text>
</comment>
<dbReference type="EMBL" id="JWZT01001086">
    <property type="protein sequence ID" value="KII72846.1"/>
    <property type="molecule type" value="Genomic_DNA"/>
</dbReference>
<evidence type="ECO:0000313" key="2">
    <source>
        <dbReference type="Proteomes" id="UP000031668"/>
    </source>
</evidence>
<protein>
    <submittedName>
        <fullName evidence="1">Uncharacterized protein</fullName>
    </submittedName>
</protein>
<dbReference type="Proteomes" id="UP000031668">
    <property type="component" value="Unassembled WGS sequence"/>
</dbReference>